<feature type="compositionally biased region" description="Low complexity" evidence="1">
    <location>
        <begin position="380"/>
        <end position="396"/>
    </location>
</feature>
<feature type="compositionally biased region" description="Low complexity" evidence="1">
    <location>
        <begin position="66"/>
        <end position="81"/>
    </location>
</feature>
<organism evidence="3 4">
    <name type="scientific">Amniculicola lignicola CBS 123094</name>
    <dbReference type="NCBI Taxonomy" id="1392246"/>
    <lineage>
        <taxon>Eukaryota</taxon>
        <taxon>Fungi</taxon>
        <taxon>Dikarya</taxon>
        <taxon>Ascomycota</taxon>
        <taxon>Pezizomycotina</taxon>
        <taxon>Dothideomycetes</taxon>
        <taxon>Pleosporomycetidae</taxon>
        <taxon>Pleosporales</taxon>
        <taxon>Amniculicolaceae</taxon>
        <taxon>Amniculicola</taxon>
    </lineage>
</organism>
<proteinExistence type="predicted"/>
<evidence type="ECO:0000256" key="2">
    <source>
        <dbReference type="SAM" id="SignalP"/>
    </source>
</evidence>
<feature type="compositionally biased region" description="Low complexity" evidence="1">
    <location>
        <begin position="278"/>
        <end position="293"/>
    </location>
</feature>
<evidence type="ECO:0000313" key="3">
    <source>
        <dbReference type="EMBL" id="KAF2007506.1"/>
    </source>
</evidence>
<sequence>MYTKAFLAFSILSGFVASLPQYGNPPNPGYEVEPAGPGYQVASSLPAVPPGNDYEGSSSSVVQHPGHGAHASSSLPASSLGNGYEMTSPTSAEEQSMTSVPPVTEQSMPPGTGYDATSTPPGYEPSMVPSMGVPPYPTNHTGCPANPTSGYPSSGMVSAGSRSCSGLWAGVTLTPGSEPTPLEGYPSMVMSEVVPTQEPGTEPTPSEGYPGMPSEITPPGEPMPESTPSEGYPPAALSESVLSEESGPESTPSENYPPVTPTPGVLNNEPGPEPTPPEGLSGSEPVPEPSGSEIITGPGSEPMNTPADDCGPPQMETVYETVIVTSTETISIPSESTPTEALEGPPGLTETITSETSQMPYPVETPNDVTPISEYAPATSEVIEPPMSPEIPIEEPVTSEALPEETPTPSSTPPGYGGGY</sequence>
<dbReference type="EMBL" id="ML977557">
    <property type="protein sequence ID" value="KAF2007506.1"/>
    <property type="molecule type" value="Genomic_DNA"/>
</dbReference>
<keyword evidence="4" id="KW-1185">Reference proteome</keyword>
<feature type="region of interest" description="Disordered" evidence="1">
    <location>
        <begin position="329"/>
        <end position="420"/>
    </location>
</feature>
<reference evidence="3" key="1">
    <citation type="journal article" date="2020" name="Stud. Mycol.">
        <title>101 Dothideomycetes genomes: a test case for predicting lifestyles and emergence of pathogens.</title>
        <authorList>
            <person name="Haridas S."/>
            <person name="Albert R."/>
            <person name="Binder M."/>
            <person name="Bloem J."/>
            <person name="Labutti K."/>
            <person name="Salamov A."/>
            <person name="Andreopoulos B."/>
            <person name="Baker S."/>
            <person name="Barry K."/>
            <person name="Bills G."/>
            <person name="Bluhm B."/>
            <person name="Cannon C."/>
            <person name="Castanera R."/>
            <person name="Culley D."/>
            <person name="Daum C."/>
            <person name="Ezra D."/>
            <person name="Gonzalez J."/>
            <person name="Henrissat B."/>
            <person name="Kuo A."/>
            <person name="Liang C."/>
            <person name="Lipzen A."/>
            <person name="Lutzoni F."/>
            <person name="Magnuson J."/>
            <person name="Mondo S."/>
            <person name="Nolan M."/>
            <person name="Ohm R."/>
            <person name="Pangilinan J."/>
            <person name="Park H.-J."/>
            <person name="Ramirez L."/>
            <person name="Alfaro M."/>
            <person name="Sun H."/>
            <person name="Tritt A."/>
            <person name="Yoshinaga Y."/>
            <person name="Zwiers L.-H."/>
            <person name="Turgeon B."/>
            <person name="Goodwin S."/>
            <person name="Spatafora J."/>
            <person name="Crous P."/>
            <person name="Grigoriev I."/>
        </authorList>
    </citation>
    <scope>NUCLEOTIDE SEQUENCE</scope>
    <source>
        <strain evidence="3">CBS 123094</strain>
    </source>
</reference>
<name>A0A6A5X3N9_9PLEO</name>
<feature type="compositionally biased region" description="Low complexity" evidence="1">
    <location>
        <begin position="238"/>
        <end position="254"/>
    </location>
</feature>
<feature type="region of interest" description="Disordered" evidence="1">
    <location>
        <begin position="194"/>
        <end position="314"/>
    </location>
</feature>
<feature type="chain" id="PRO_5025389142" evidence="2">
    <location>
        <begin position="19"/>
        <end position="420"/>
    </location>
</feature>
<gene>
    <name evidence="3" type="ORF">P154DRAFT_592938</name>
</gene>
<accession>A0A6A5X3N9</accession>
<evidence type="ECO:0000256" key="1">
    <source>
        <dbReference type="SAM" id="MobiDB-lite"/>
    </source>
</evidence>
<feature type="compositionally biased region" description="Polar residues" evidence="1">
    <location>
        <begin position="350"/>
        <end position="359"/>
    </location>
</feature>
<evidence type="ECO:0000313" key="4">
    <source>
        <dbReference type="Proteomes" id="UP000799779"/>
    </source>
</evidence>
<dbReference type="Proteomes" id="UP000799779">
    <property type="component" value="Unassembled WGS sequence"/>
</dbReference>
<protein>
    <submittedName>
        <fullName evidence="3">Uncharacterized protein</fullName>
    </submittedName>
</protein>
<feature type="compositionally biased region" description="Low complexity" evidence="1">
    <location>
        <begin position="329"/>
        <end position="340"/>
    </location>
</feature>
<feature type="signal peptide" evidence="2">
    <location>
        <begin position="1"/>
        <end position="18"/>
    </location>
</feature>
<keyword evidence="2" id="KW-0732">Signal</keyword>
<feature type="region of interest" description="Disordered" evidence="1">
    <location>
        <begin position="43"/>
        <end position="133"/>
    </location>
</feature>
<dbReference type="AlphaFoldDB" id="A0A6A5X3N9"/>
<feature type="compositionally biased region" description="Polar residues" evidence="1">
    <location>
        <begin position="85"/>
        <end position="120"/>
    </location>
</feature>